<feature type="region of interest" description="Disordered" evidence="1">
    <location>
        <begin position="252"/>
        <end position="277"/>
    </location>
</feature>
<feature type="region of interest" description="Disordered" evidence="1">
    <location>
        <begin position="313"/>
        <end position="447"/>
    </location>
</feature>
<accession>A0A6A7BBR6</accession>
<feature type="region of interest" description="Disordered" evidence="1">
    <location>
        <begin position="1"/>
        <end position="46"/>
    </location>
</feature>
<feature type="compositionally biased region" description="Acidic residues" evidence="1">
    <location>
        <begin position="389"/>
        <end position="400"/>
    </location>
</feature>
<dbReference type="AlphaFoldDB" id="A0A6A7BBR6"/>
<dbReference type="OrthoDB" id="3688279at2759"/>
<feature type="compositionally biased region" description="Basic and acidic residues" evidence="1">
    <location>
        <begin position="359"/>
        <end position="375"/>
    </location>
</feature>
<dbReference type="Proteomes" id="UP000799423">
    <property type="component" value="Unassembled WGS sequence"/>
</dbReference>
<reference evidence="2" key="1">
    <citation type="submission" date="2020-01" db="EMBL/GenBank/DDBJ databases">
        <authorList>
            <consortium name="DOE Joint Genome Institute"/>
            <person name="Haridas S."/>
            <person name="Albert R."/>
            <person name="Binder M."/>
            <person name="Bloem J."/>
            <person name="Labutti K."/>
            <person name="Salamov A."/>
            <person name="Andreopoulos B."/>
            <person name="Baker S.E."/>
            <person name="Barry K."/>
            <person name="Bills G."/>
            <person name="Bluhm B.H."/>
            <person name="Cannon C."/>
            <person name="Castanera R."/>
            <person name="Culley D.E."/>
            <person name="Daum C."/>
            <person name="Ezra D."/>
            <person name="Gonzalez J.B."/>
            <person name="Henrissat B."/>
            <person name="Kuo A."/>
            <person name="Liang C."/>
            <person name="Lipzen A."/>
            <person name="Lutzoni F."/>
            <person name="Magnuson J."/>
            <person name="Mondo S."/>
            <person name="Nolan M."/>
            <person name="Ohm R."/>
            <person name="Pangilinan J."/>
            <person name="Park H.-J."/>
            <person name="Ramirez L."/>
            <person name="Alfaro M."/>
            <person name="Sun H."/>
            <person name="Tritt A."/>
            <person name="Yoshinaga Y."/>
            <person name="Zwiers L.-H."/>
            <person name="Turgeon B.G."/>
            <person name="Goodwin S.B."/>
            <person name="Spatafora J.W."/>
            <person name="Crous P.W."/>
            <person name="Grigoriev I.V."/>
        </authorList>
    </citation>
    <scope>NUCLEOTIDE SEQUENCE</scope>
    <source>
        <strain evidence="2">IPT5</strain>
    </source>
</reference>
<feature type="compositionally biased region" description="Polar residues" evidence="1">
    <location>
        <begin position="407"/>
        <end position="428"/>
    </location>
</feature>
<keyword evidence="3" id="KW-1185">Reference proteome</keyword>
<dbReference type="EMBL" id="MU006301">
    <property type="protein sequence ID" value="KAF2851845.1"/>
    <property type="molecule type" value="Genomic_DNA"/>
</dbReference>
<evidence type="ECO:0000313" key="2">
    <source>
        <dbReference type="EMBL" id="KAF2851845.1"/>
    </source>
</evidence>
<protein>
    <submittedName>
        <fullName evidence="2">Uncharacterized protein</fullName>
    </submittedName>
</protein>
<name>A0A6A7BBR6_9PLEO</name>
<evidence type="ECO:0000256" key="1">
    <source>
        <dbReference type="SAM" id="MobiDB-lite"/>
    </source>
</evidence>
<evidence type="ECO:0000313" key="3">
    <source>
        <dbReference type="Proteomes" id="UP000799423"/>
    </source>
</evidence>
<organism evidence="2 3">
    <name type="scientific">Plenodomus tracheiphilus IPT5</name>
    <dbReference type="NCBI Taxonomy" id="1408161"/>
    <lineage>
        <taxon>Eukaryota</taxon>
        <taxon>Fungi</taxon>
        <taxon>Dikarya</taxon>
        <taxon>Ascomycota</taxon>
        <taxon>Pezizomycotina</taxon>
        <taxon>Dothideomycetes</taxon>
        <taxon>Pleosporomycetidae</taxon>
        <taxon>Pleosporales</taxon>
        <taxon>Pleosporineae</taxon>
        <taxon>Leptosphaeriaceae</taxon>
        <taxon>Plenodomus</taxon>
    </lineage>
</organism>
<gene>
    <name evidence="2" type="ORF">T440DRAFT_478352</name>
</gene>
<proteinExistence type="predicted"/>
<sequence length="447" mass="49355">MSITPTPAQHLAGSTPGNAIVISSAPGDDVSAPGPSMTPRTAPKCPASTPWKERLAYLHRQINSLDKPVAYELLKGFQALSPSQKNYYCNKHWSSSNEDALTNLHDMACLSPKFSTIYYLMLGYSVKKEDALNIANEAERQAALEKVESDYDTIFLEQQEKCKYELKIIQLQSQIAQQSNLKNNIASKKQGERKKEHIAKIMKKIKVLEEEMAEQVMLAGMSIAQRKQIVTGRRDKIVANIAVTGRAAQEVRTQRAERAREAGEERERKKAEDKAAEDAAKAAAAAEKEEAAEQEAAGRLEYLEARYAELQAKGDAAGAARVKRQLKAPARSAGPGQKRKAGADDNATPASKRTRTRASRQEQEQEQEQESHREEEELSAEDLMAAFAADDDEDADADADADAHIPTSATLPTPPQDQSQELLPQWTPQPTPNSRKRMSVSYLKMAQ</sequence>